<evidence type="ECO:0000313" key="7">
    <source>
        <dbReference type="Proteomes" id="UP000199322"/>
    </source>
</evidence>
<dbReference type="PANTHER" id="PTHR43401:SF2">
    <property type="entry name" value="L-THREONINE 3-DEHYDROGENASE"/>
    <property type="match status" value="1"/>
</dbReference>
<evidence type="ECO:0000256" key="1">
    <source>
        <dbReference type="ARBA" id="ARBA00022723"/>
    </source>
</evidence>
<keyword evidence="1 4" id="KW-0479">Metal-binding</keyword>
<keyword evidence="7" id="KW-1185">Reference proteome</keyword>
<dbReference type="STRING" id="28234.SAMN04488588_0444"/>
<dbReference type="Pfam" id="PF08240">
    <property type="entry name" value="ADH_N"/>
    <property type="match status" value="1"/>
</dbReference>
<dbReference type="NCBIfam" id="NF003808">
    <property type="entry name" value="PRK05396.1"/>
    <property type="match status" value="1"/>
</dbReference>
<dbReference type="EMBL" id="FMYV01000001">
    <property type="protein sequence ID" value="SDC08353.1"/>
    <property type="molecule type" value="Genomic_DNA"/>
</dbReference>
<dbReference type="PROSITE" id="PS00059">
    <property type="entry name" value="ADH_ZINC"/>
    <property type="match status" value="1"/>
</dbReference>
<dbReference type="PANTHER" id="PTHR43401">
    <property type="entry name" value="L-THREONINE 3-DEHYDROGENASE"/>
    <property type="match status" value="1"/>
</dbReference>
<dbReference type="Pfam" id="PF00107">
    <property type="entry name" value="ADH_zinc_N"/>
    <property type="match status" value="1"/>
</dbReference>
<gene>
    <name evidence="6" type="ORF">SAMN04488588_0444</name>
</gene>
<dbReference type="Gene3D" id="3.90.180.10">
    <property type="entry name" value="Medium-chain alcohol dehydrogenases, catalytic domain"/>
    <property type="match status" value="1"/>
</dbReference>
<dbReference type="SUPFAM" id="SSF51735">
    <property type="entry name" value="NAD(P)-binding Rossmann-fold domains"/>
    <property type="match status" value="1"/>
</dbReference>
<keyword evidence="2 4" id="KW-0862">Zinc</keyword>
<evidence type="ECO:0000256" key="3">
    <source>
        <dbReference type="ARBA" id="ARBA00023002"/>
    </source>
</evidence>
<dbReference type="InterPro" id="IPR036291">
    <property type="entry name" value="NAD(P)-bd_dom_sf"/>
</dbReference>
<evidence type="ECO:0000256" key="4">
    <source>
        <dbReference type="RuleBase" id="RU361277"/>
    </source>
</evidence>
<evidence type="ECO:0000256" key="2">
    <source>
        <dbReference type="ARBA" id="ARBA00022833"/>
    </source>
</evidence>
<dbReference type="RefSeq" id="WP_091402418.1">
    <property type="nucleotide sequence ID" value="NZ_FMYV01000001.1"/>
</dbReference>
<comment type="cofactor">
    <cofactor evidence="4">
        <name>Zn(2+)</name>
        <dbReference type="ChEBI" id="CHEBI:29105"/>
    </cofactor>
</comment>
<dbReference type="InterPro" id="IPR011032">
    <property type="entry name" value="GroES-like_sf"/>
</dbReference>
<feature type="domain" description="Enoyl reductase (ER)" evidence="5">
    <location>
        <begin position="10"/>
        <end position="341"/>
    </location>
</feature>
<evidence type="ECO:0000259" key="5">
    <source>
        <dbReference type="SMART" id="SM00829"/>
    </source>
</evidence>
<dbReference type="GO" id="GO:0008270">
    <property type="term" value="F:zinc ion binding"/>
    <property type="evidence" value="ECO:0007669"/>
    <property type="project" value="InterPro"/>
</dbReference>
<protein>
    <submittedName>
        <fullName evidence="6">L-threonine 3-dehydrogenase</fullName>
    </submittedName>
</protein>
<evidence type="ECO:0000313" key="6">
    <source>
        <dbReference type="EMBL" id="SDC08353.1"/>
    </source>
</evidence>
<name>A0A1G6IPI5_9BACT</name>
<proteinExistence type="inferred from homology"/>
<dbReference type="SMART" id="SM00829">
    <property type="entry name" value="PKS_ER"/>
    <property type="match status" value="1"/>
</dbReference>
<dbReference type="InterPro" id="IPR020843">
    <property type="entry name" value="ER"/>
</dbReference>
<sequence>MKALIKTEPGEGFELTNVEEPKIINSDDVKIRVLRASVCGTDVHIYEWNKWAEDRIKTPQIGGHEFVGEVVEVGPEVKNLKKGDIVSGETHIPCKVCYQCKTGKMHVCKDMEILGVDRDGVFAEYTVVPEIVLWKIDESIPLKYASVMEPLGNAIHTATATDLRGKIVLITGAGPIGAMAIEIAKISGAAAVIVSEISDYRIKMAKDMGADLVINPAETDLHAEIAKFTDGHGIDVLLEMSGSVKALNDGIIALTNGGFASILGVYNDNEIPFVMNTAVFKNITIQTITGRKMFETWHIASQLLKYKKIDLEKVVTHELDLKDYKKAFELMMSGKSGKIILKIAD</sequence>
<dbReference type="InterPro" id="IPR002328">
    <property type="entry name" value="ADH_Zn_CS"/>
</dbReference>
<dbReference type="InterPro" id="IPR013149">
    <property type="entry name" value="ADH-like_C"/>
</dbReference>
<comment type="similarity">
    <text evidence="4">Belongs to the zinc-containing alcohol dehydrogenase family.</text>
</comment>
<reference evidence="6 7" key="1">
    <citation type="submission" date="2016-10" db="EMBL/GenBank/DDBJ databases">
        <authorList>
            <person name="de Groot N.N."/>
        </authorList>
    </citation>
    <scope>NUCLEOTIDE SEQUENCE [LARGE SCALE GENOMIC DNA]</scope>
    <source>
        <strain evidence="6 7">WG14</strain>
    </source>
</reference>
<organism evidence="6 7">
    <name type="scientific">Geotoga petraea</name>
    <dbReference type="NCBI Taxonomy" id="28234"/>
    <lineage>
        <taxon>Bacteria</taxon>
        <taxon>Thermotogati</taxon>
        <taxon>Thermotogota</taxon>
        <taxon>Thermotogae</taxon>
        <taxon>Petrotogales</taxon>
        <taxon>Petrotogaceae</taxon>
        <taxon>Geotoga</taxon>
    </lineage>
</organism>
<dbReference type="InterPro" id="IPR013154">
    <property type="entry name" value="ADH-like_N"/>
</dbReference>
<keyword evidence="3" id="KW-0560">Oxidoreductase</keyword>
<dbReference type="Gene3D" id="3.40.50.720">
    <property type="entry name" value="NAD(P)-binding Rossmann-like Domain"/>
    <property type="match status" value="1"/>
</dbReference>
<dbReference type="GO" id="GO:0016491">
    <property type="term" value="F:oxidoreductase activity"/>
    <property type="evidence" value="ECO:0007669"/>
    <property type="project" value="UniProtKB-KW"/>
</dbReference>
<dbReference type="InterPro" id="IPR050129">
    <property type="entry name" value="Zn_alcohol_dh"/>
</dbReference>
<dbReference type="AlphaFoldDB" id="A0A1G6IPI5"/>
<dbReference type="SUPFAM" id="SSF50129">
    <property type="entry name" value="GroES-like"/>
    <property type="match status" value="1"/>
</dbReference>
<accession>A0A1G6IPI5</accession>
<dbReference type="Proteomes" id="UP000199322">
    <property type="component" value="Unassembled WGS sequence"/>
</dbReference>